<keyword evidence="2" id="KW-0732">Signal</keyword>
<feature type="domain" description="Pyrrolo-quinoline quinone repeat" evidence="3">
    <location>
        <begin position="102"/>
        <end position="233"/>
    </location>
</feature>
<feature type="compositionally biased region" description="Low complexity" evidence="1">
    <location>
        <begin position="49"/>
        <end position="62"/>
    </location>
</feature>
<dbReference type="PANTHER" id="PTHR34512">
    <property type="entry name" value="CELL SURFACE PROTEIN"/>
    <property type="match status" value="1"/>
</dbReference>
<protein>
    <submittedName>
        <fullName evidence="4">PQQ-binding-like beta-propeller repeat protein</fullName>
    </submittedName>
</protein>
<feature type="signal peptide" evidence="2">
    <location>
        <begin position="1"/>
        <end position="31"/>
    </location>
</feature>
<dbReference type="Gene3D" id="2.130.10.10">
    <property type="entry name" value="YVTN repeat-like/Quinoprotein amine dehydrogenase"/>
    <property type="match status" value="1"/>
</dbReference>
<evidence type="ECO:0000313" key="4">
    <source>
        <dbReference type="EMBL" id="MEA5455838.1"/>
    </source>
</evidence>
<feature type="chain" id="PRO_5046236930" evidence="2">
    <location>
        <begin position="32"/>
        <end position="484"/>
    </location>
</feature>
<accession>A0ABU5T822</accession>
<sequence>MTRTRGRRACRPPGRAAAAVACLVLGGAALAACTAVPTTAPPTTPAPPAQTLTASPLTAPPGARTPEPLDPDDWPTYHRDAARTGAGPASPALGTTGELGSAWHTKLDGAVYGEPLVVHGLVVAATESNTIYALDAATGQIAWQRSVGVPARASALPCGNIDPLGITGTPVYDPATGLVFAVAELSDGSHVLVGVDAKDGSLAVRREVEPPRGSRIAYQQRAALSLLGGRIYIAYGGLYGDCSDYTGTVLSVSTTGGGPVEDYVVPTSREGGIWAPGGPAVDGARLLVGVGNGASTTDYDGSDSVIALDASLRRTDFFAPSTWARENAADADLGSMTPVRVGPYVFMDGKGGTAYVLDAGHLGGIGGALAQAAACRAYGAPSVTGMTVYVPCDGWLQEMTVTSPPGLRLGWRLPVRAAGSPVTGYGAVWVVDYETGDLYALDPASGGIRRHAQLGPVPHFASPTLSGGRAFVGTLDGVAALSVG</sequence>
<evidence type="ECO:0000256" key="1">
    <source>
        <dbReference type="SAM" id="MobiDB-lite"/>
    </source>
</evidence>
<dbReference type="Gene3D" id="2.40.128.630">
    <property type="match status" value="1"/>
</dbReference>
<dbReference type="InterPro" id="IPR002372">
    <property type="entry name" value="PQQ_rpt_dom"/>
</dbReference>
<evidence type="ECO:0000259" key="3">
    <source>
        <dbReference type="Pfam" id="PF13360"/>
    </source>
</evidence>
<dbReference type="Pfam" id="PF13360">
    <property type="entry name" value="PQQ_2"/>
    <property type="match status" value="1"/>
</dbReference>
<dbReference type="EMBL" id="JAYGGQ010000011">
    <property type="protein sequence ID" value="MEA5455838.1"/>
    <property type="molecule type" value="Genomic_DNA"/>
</dbReference>
<dbReference type="SUPFAM" id="SSF50998">
    <property type="entry name" value="Quinoprotein alcohol dehydrogenase-like"/>
    <property type="match status" value="2"/>
</dbReference>
<dbReference type="InterPro" id="IPR015943">
    <property type="entry name" value="WD40/YVTN_repeat-like_dom_sf"/>
</dbReference>
<dbReference type="Proteomes" id="UP001304769">
    <property type="component" value="Unassembled WGS sequence"/>
</dbReference>
<dbReference type="InterPro" id="IPR011047">
    <property type="entry name" value="Quinoprotein_ADH-like_sf"/>
</dbReference>
<reference evidence="4 5" key="1">
    <citation type="submission" date="2023-12" db="EMBL/GenBank/DDBJ databases">
        <title>Sinomonas terricola sp. nov, isolated from litchi orchard soil in Guangdong, PR China.</title>
        <authorList>
            <person name="Jiaxin W."/>
            <person name="Yang Z."/>
            <person name="Honghui Z."/>
        </authorList>
    </citation>
    <scope>NUCLEOTIDE SEQUENCE [LARGE SCALE GENOMIC DNA]</scope>
    <source>
        <strain evidence="4 5">JGH33</strain>
    </source>
</reference>
<organism evidence="4 5">
    <name type="scientific">Sinomonas terricola</name>
    <dbReference type="NCBI Taxonomy" id="3110330"/>
    <lineage>
        <taxon>Bacteria</taxon>
        <taxon>Bacillati</taxon>
        <taxon>Actinomycetota</taxon>
        <taxon>Actinomycetes</taxon>
        <taxon>Micrococcales</taxon>
        <taxon>Micrococcaceae</taxon>
        <taxon>Sinomonas</taxon>
    </lineage>
</organism>
<evidence type="ECO:0000256" key="2">
    <source>
        <dbReference type="SAM" id="SignalP"/>
    </source>
</evidence>
<evidence type="ECO:0000313" key="5">
    <source>
        <dbReference type="Proteomes" id="UP001304769"/>
    </source>
</evidence>
<comment type="caution">
    <text evidence="4">The sequence shown here is derived from an EMBL/GenBank/DDBJ whole genome shotgun (WGS) entry which is preliminary data.</text>
</comment>
<dbReference type="PROSITE" id="PS51257">
    <property type="entry name" value="PROKAR_LIPOPROTEIN"/>
    <property type="match status" value="1"/>
</dbReference>
<gene>
    <name evidence="4" type="ORF">SPF06_13975</name>
</gene>
<name>A0ABU5T822_9MICC</name>
<dbReference type="PANTHER" id="PTHR34512:SF30">
    <property type="entry name" value="OUTER MEMBRANE PROTEIN ASSEMBLY FACTOR BAMB"/>
    <property type="match status" value="1"/>
</dbReference>
<dbReference type="InterPro" id="IPR018391">
    <property type="entry name" value="PQQ_b-propeller_rpt"/>
</dbReference>
<dbReference type="RefSeq" id="WP_323279728.1">
    <property type="nucleotide sequence ID" value="NZ_JAYGGQ010000011.1"/>
</dbReference>
<proteinExistence type="predicted"/>
<feature type="region of interest" description="Disordered" evidence="1">
    <location>
        <begin position="40"/>
        <end position="96"/>
    </location>
</feature>
<dbReference type="SMART" id="SM00564">
    <property type="entry name" value="PQQ"/>
    <property type="match status" value="2"/>
</dbReference>
<keyword evidence="5" id="KW-1185">Reference proteome</keyword>